<evidence type="ECO:0000313" key="9">
    <source>
        <dbReference type="Proteomes" id="UP000007431"/>
    </source>
</evidence>
<reference evidence="8 9" key="1">
    <citation type="journal article" date="2010" name="Nat. Biotechnol.">
        <title>Genome sequence of the model mushroom Schizophyllum commune.</title>
        <authorList>
            <person name="Ohm R.A."/>
            <person name="de Jong J.F."/>
            <person name="Lugones L.G."/>
            <person name="Aerts A."/>
            <person name="Kothe E."/>
            <person name="Stajich J.E."/>
            <person name="de Vries R.P."/>
            <person name="Record E."/>
            <person name="Levasseur A."/>
            <person name="Baker S.E."/>
            <person name="Bartholomew K.A."/>
            <person name="Coutinho P.M."/>
            <person name="Erdmann S."/>
            <person name="Fowler T.J."/>
            <person name="Gathman A.C."/>
            <person name="Lombard V."/>
            <person name="Henrissat B."/>
            <person name="Knabe N."/>
            <person name="Kuees U."/>
            <person name="Lilly W.W."/>
            <person name="Lindquist E."/>
            <person name="Lucas S."/>
            <person name="Magnuson J.K."/>
            <person name="Piumi F."/>
            <person name="Raudaskoski M."/>
            <person name="Salamov A."/>
            <person name="Schmutz J."/>
            <person name="Schwarze F.W.M.R."/>
            <person name="vanKuyk P.A."/>
            <person name="Horton J.S."/>
            <person name="Grigoriev I.V."/>
            <person name="Woesten H.A.B."/>
        </authorList>
    </citation>
    <scope>NUCLEOTIDE SEQUENCE [LARGE SCALE GENOMIC DNA]</scope>
    <source>
        <strain evidence="9">H4-8 / FGSC 9210</strain>
    </source>
</reference>
<feature type="domain" description="FAD-binding" evidence="7">
    <location>
        <begin position="9"/>
        <end position="359"/>
    </location>
</feature>
<gene>
    <name evidence="8" type="ORF">SCHCODRAFT_238637</name>
</gene>
<dbReference type="eggNOG" id="KOG2614">
    <property type="taxonomic scope" value="Eukaryota"/>
</dbReference>
<protein>
    <recommendedName>
        <fullName evidence="7">FAD-binding domain-containing protein</fullName>
    </recommendedName>
</protein>
<dbReference type="InParanoid" id="D8QL27"/>
<dbReference type="HOGENOM" id="CLU_009665_19_5_1"/>
<keyword evidence="3" id="KW-0285">Flavoprotein</keyword>
<name>D8QL27_SCHCM</name>
<evidence type="ECO:0000256" key="5">
    <source>
        <dbReference type="ARBA" id="ARBA00023002"/>
    </source>
</evidence>
<dbReference type="InterPro" id="IPR002938">
    <property type="entry name" value="FAD-bd"/>
</dbReference>
<dbReference type="Gene3D" id="3.50.50.60">
    <property type="entry name" value="FAD/NAD(P)-binding domain"/>
    <property type="match status" value="1"/>
</dbReference>
<comment type="similarity">
    <text evidence="2">Belongs to the paxM FAD-dependent monooxygenase family.</text>
</comment>
<proteinExistence type="inferred from homology"/>
<evidence type="ECO:0000256" key="4">
    <source>
        <dbReference type="ARBA" id="ARBA00022827"/>
    </source>
</evidence>
<dbReference type="Proteomes" id="UP000007431">
    <property type="component" value="Unassembled WGS sequence"/>
</dbReference>
<evidence type="ECO:0000259" key="7">
    <source>
        <dbReference type="Pfam" id="PF01494"/>
    </source>
</evidence>
<sequence length="453" mass="50898">MAENAPRKLTVAVIGAGIGGLAVVRAIERFCDMSMLDVHLYEAASQISEIGAGLNIWQRVYDILTDLGLEDDMKKYLDNAETTSFTFRKSDQPEGITFKEVYPENDGKMFLLHRAEIQGMLMGHISADVKIHLSHRLESYEHTNDATEKIVLRFRGGQETRCDLLIAADGVHSVVRHQFVARLADKLNQPELKQALDPVYSGSKLYRGLVPQEQLAAAWPDHPALTKPYIYCGKDKYVVTYPIVNGRFINVVLFYTDMTDVDTTYTDPEIGEATADEIVKMYEGWEPQVEALLKCMPNPSRHWVLLTQKPLETWADEGVMLMGDAAHAMTPNLGTGASQAIEDGYILAQILARAQKKGPFEILSQDTMALYNRLRPPIANFVQARAKLQSRLVQFNEEGVDLSLVEASSPMHTDTDRLTRLGNGLWDGLHWYRHRISHSLEYSWLMSTCLPAA</sequence>
<evidence type="ECO:0000256" key="1">
    <source>
        <dbReference type="ARBA" id="ARBA00001974"/>
    </source>
</evidence>
<dbReference type="InterPro" id="IPR050493">
    <property type="entry name" value="FAD-dep_Monooxygenase_BioMet"/>
</dbReference>
<keyword evidence="4" id="KW-0274">FAD</keyword>
<accession>D8QL27</accession>
<dbReference type="InterPro" id="IPR036188">
    <property type="entry name" value="FAD/NAD-bd_sf"/>
</dbReference>
<dbReference type="PRINTS" id="PR00420">
    <property type="entry name" value="RNGMNOXGNASE"/>
</dbReference>
<dbReference type="OMA" id="HATRMSK"/>
<dbReference type="PANTHER" id="PTHR13789">
    <property type="entry name" value="MONOOXYGENASE"/>
    <property type="match status" value="1"/>
</dbReference>
<dbReference type="VEuPathDB" id="FungiDB:SCHCODRAFT_02644430"/>
<evidence type="ECO:0000256" key="2">
    <source>
        <dbReference type="ARBA" id="ARBA00007992"/>
    </source>
</evidence>
<dbReference type="GO" id="GO:0071949">
    <property type="term" value="F:FAD binding"/>
    <property type="evidence" value="ECO:0007669"/>
    <property type="project" value="InterPro"/>
</dbReference>
<dbReference type="GO" id="GO:0004497">
    <property type="term" value="F:monooxygenase activity"/>
    <property type="evidence" value="ECO:0007669"/>
    <property type="project" value="UniProtKB-KW"/>
</dbReference>
<keyword evidence="6" id="KW-0503">Monooxygenase</keyword>
<organism evidence="9">
    <name type="scientific">Schizophyllum commune (strain H4-8 / FGSC 9210)</name>
    <name type="common">Split gill fungus</name>
    <dbReference type="NCBI Taxonomy" id="578458"/>
    <lineage>
        <taxon>Eukaryota</taxon>
        <taxon>Fungi</taxon>
        <taxon>Dikarya</taxon>
        <taxon>Basidiomycota</taxon>
        <taxon>Agaricomycotina</taxon>
        <taxon>Agaricomycetes</taxon>
        <taxon>Agaricomycetidae</taxon>
        <taxon>Agaricales</taxon>
        <taxon>Schizophyllaceae</taxon>
        <taxon>Schizophyllum</taxon>
    </lineage>
</organism>
<dbReference type="Pfam" id="PF01494">
    <property type="entry name" value="FAD_binding_3"/>
    <property type="match status" value="1"/>
</dbReference>
<dbReference type="EMBL" id="GL377317">
    <property type="protein sequence ID" value="EFI91533.1"/>
    <property type="molecule type" value="Genomic_DNA"/>
</dbReference>
<evidence type="ECO:0000256" key="3">
    <source>
        <dbReference type="ARBA" id="ARBA00022630"/>
    </source>
</evidence>
<dbReference type="PANTHER" id="PTHR13789:SF318">
    <property type="entry name" value="GERANYLGERANYL DIPHOSPHATE REDUCTASE"/>
    <property type="match status" value="1"/>
</dbReference>
<comment type="cofactor">
    <cofactor evidence="1">
        <name>FAD</name>
        <dbReference type="ChEBI" id="CHEBI:57692"/>
    </cofactor>
</comment>
<evidence type="ECO:0000256" key="6">
    <source>
        <dbReference type="ARBA" id="ARBA00023033"/>
    </source>
</evidence>
<dbReference type="SUPFAM" id="SSF54373">
    <property type="entry name" value="FAD-linked reductases, C-terminal domain"/>
    <property type="match status" value="1"/>
</dbReference>
<dbReference type="AlphaFoldDB" id="D8QL27"/>
<evidence type="ECO:0000313" key="8">
    <source>
        <dbReference type="EMBL" id="EFI91533.1"/>
    </source>
</evidence>
<keyword evidence="9" id="KW-1185">Reference proteome</keyword>
<dbReference type="STRING" id="578458.D8QL27"/>
<dbReference type="SUPFAM" id="SSF51905">
    <property type="entry name" value="FAD/NAD(P)-binding domain"/>
    <property type="match status" value="1"/>
</dbReference>
<keyword evidence="5" id="KW-0560">Oxidoreductase</keyword>